<sequence>MQDHAAGGRAAGTGGDGISGFYSLLVLFSAKLLKSSNAEPALRILAGSPSWASLRRRRSGLPLLGSPSPWPTTFPQRRQMQKQRNSIKNHGLTRSTHERKAAALATTTSGRRKVKECEDNEEQK</sequence>
<dbReference type="Proteomes" id="UP000636800">
    <property type="component" value="Chromosome 1"/>
</dbReference>
<feature type="region of interest" description="Disordered" evidence="1">
    <location>
        <begin position="60"/>
        <end position="124"/>
    </location>
</feature>
<comment type="caution">
    <text evidence="2">The sequence shown here is derived from an EMBL/GenBank/DDBJ whole genome shotgun (WGS) entry which is preliminary data.</text>
</comment>
<evidence type="ECO:0000256" key="1">
    <source>
        <dbReference type="SAM" id="MobiDB-lite"/>
    </source>
</evidence>
<gene>
    <name evidence="2" type="ORF">HPP92_000591</name>
</gene>
<organism evidence="2 3">
    <name type="scientific">Vanilla planifolia</name>
    <name type="common">Vanilla</name>
    <dbReference type="NCBI Taxonomy" id="51239"/>
    <lineage>
        <taxon>Eukaryota</taxon>
        <taxon>Viridiplantae</taxon>
        <taxon>Streptophyta</taxon>
        <taxon>Embryophyta</taxon>
        <taxon>Tracheophyta</taxon>
        <taxon>Spermatophyta</taxon>
        <taxon>Magnoliopsida</taxon>
        <taxon>Liliopsida</taxon>
        <taxon>Asparagales</taxon>
        <taxon>Orchidaceae</taxon>
        <taxon>Vanilloideae</taxon>
        <taxon>Vanilleae</taxon>
        <taxon>Vanilla</taxon>
    </lineage>
</organism>
<keyword evidence="3" id="KW-1185">Reference proteome</keyword>
<name>A0A835RWP7_VANPL</name>
<evidence type="ECO:0000313" key="3">
    <source>
        <dbReference type="Proteomes" id="UP000636800"/>
    </source>
</evidence>
<proteinExistence type="predicted"/>
<dbReference type="EMBL" id="JADCNL010000001">
    <property type="protein sequence ID" value="KAG0495900.1"/>
    <property type="molecule type" value="Genomic_DNA"/>
</dbReference>
<reference evidence="2 3" key="1">
    <citation type="journal article" date="2020" name="Nat. Food">
        <title>A phased Vanilla planifolia genome enables genetic improvement of flavour and production.</title>
        <authorList>
            <person name="Hasing T."/>
            <person name="Tang H."/>
            <person name="Brym M."/>
            <person name="Khazi F."/>
            <person name="Huang T."/>
            <person name="Chambers A.H."/>
        </authorList>
    </citation>
    <scope>NUCLEOTIDE SEQUENCE [LARGE SCALE GENOMIC DNA]</scope>
    <source>
        <tissue evidence="2">Leaf</tissue>
    </source>
</reference>
<accession>A0A835RWP7</accession>
<dbReference type="AlphaFoldDB" id="A0A835RWP7"/>
<dbReference type="OrthoDB" id="288203at2759"/>
<protein>
    <submittedName>
        <fullName evidence="2">Uncharacterized protein</fullName>
    </submittedName>
</protein>
<evidence type="ECO:0000313" key="2">
    <source>
        <dbReference type="EMBL" id="KAG0495900.1"/>
    </source>
</evidence>